<reference evidence="3" key="1">
    <citation type="journal article" date="2019" name="Int. J. Syst. Evol. Microbiol.">
        <title>The Global Catalogue of Microorganisms (GCM) 10K type strain sequencing project: providing services to taxonomists for standard genome sequencing and annotation.</title>
        <authorList>
            <consortium name="The Broad Institute Genomics Platform"/>
            <consortium name="The Broad Institute Genome Sequencing Center for Infectious Disease"/>
            <person name="Wu L."/>
            <person name="Ma J."/>
        </authorList>
    </citation>
    <scope>NUCLEOTIDE SEQUENCE [LARGE SCALE GENOMIC DNA]</scope>
    <source>
        <strain evidence="3">CGMCC 4.7093</strain>
    </source>
</reference>
<accession>A0ABV9YFH2</accession>
<feature type="transmembrane region" description="Helical" evidence="1">
    <location>
        <begin position="60"/>
        <end position="78"/>
    </location>
</feature>
<keyword evidence="1" id="KW-0812">Transmembrane</keyword>
<name>A0ABV9YFH2_9PSEU</name>
<dbReference type="RefSeq" id="WP_378034889.1">
    <property type="nucleotide sequence ID" value="NZ_JBHSIV010000004.1"/>
</dbReference>
<evidence type="ECO:0000256" key="1">
    <source>
        <dbReference type="SAM" id="Phobius"/>
    </source>
</evidence>
<feature type="transmembrane region" description="Helical" evidence="1">
    <location>
        <begin position="90"/>
        <end position="112"/>
    </location>
</feature>
<keyword evidence="3" id="KW-1185">Reference proteome</keyword>
<evidence type="ECO:0000313" key="2">
    <source>
        <dbReference type="EMBL" id="MFC5061535.1"/>
    </source>
</evidence>
<evidence type="ECO:0000313" key="3">
    <source>
        <dbReference type="Proteomes" id="UP001595947"/>
    </source>
</evidence>
<proteinExistence type="predicted"/>
<dbReference type="Proteomes" id="UP001595947">
    <property type="component" value="Unassembled WGS sequence"/>
</dbReference>
<feature type="transmembrane region" description="Helical" evidence="1">
    <location>
        <begin position="26"/>
        <end position="48"/>
    </location>
</feature>
<keyword evidence="1" id="KW-0472">Membrane</keyword>
<keyword evidence="1" id="KW-1133">Transmembrane helix</keyword>
<sequence>MTITAAPTARPVRATPRWVVVSAWTVPFLVVGQFAMVAVLPVVLVLVGSLRDSRLQALRPWAVALTAAYATPLVLWIVGPDRAPSLSKDMHPVLAGVVVAVSLAVVVVLHLIGRRSR</sequence>
<dbReference type="EMBL" id="JBHSIV010000004">
    <property type="protein sequence ID" value="MFC5061535.1"/>
    <property type="molecule type" value="Genomic_DNA"/>
</dbReference>
<gene>
    <name evidence="2" type="ORF">ACFPBZ_04910</name>
</gene>
<comment type="caution">
    <text evidence="2">The sequence shown here is derived from an EMBL/GenBank/DDBJ whole genome shotgun (WGS) entry which is preliminary data.</text>
</comment>
<organism evidence="2 3">
    <name type="scientific">Actinomycetospora atypica</name>
    <dbReference type="NCBI Taxonomy" id="1290095"/>
    <lineage>
        <taxon>Bacteria</taxon>
        <taxon>Bacillati</taxon>
        <taxon>Actinomycetota</taxon>
        <taxon>Actinomycetes</taxon>
        <taxon>Pseudonocardiales</taxon>
        <taxon>Pseudonocardiaceae</taxon>
        <taxon>Actinomycetospora</taxon>
    </lineage>
</organism>
<protein>
    <submittedName>
        <fullName evidence="2">Uncharacterized protein</fullName>
    </submittedName>
</protein>